<keyword evidence="3" id="KW-0808">Transferase</keyword>
<dbReference type="Proteomes" id="UP000254876">
    <property type="component" value="Unassembled WGS sequence"/>
</dbReference>
<dbReference type="InterPro" id="IPR036921">
    <property type="entry name" value="PurM-like_N_sf"/>
</dbReference>
<dbReference type="EC" id="2.7.4.16" evidence="3"/>
<evidence type="ECO:0000259" key="2">
    <source>
        <dbReference type="Pfam" id="PF00586"/>
    </source>
</evidence>
<dbReference type="SUPFAM" id="SSF55326">
    <property type="entry name" value="PurM N-terminal domain-like"/>
    <property type="match status" value="1"/>
</dbReference>
<name>A0A7Z7Q048_9FLAO</name>
<dbReference type="Gene3D" id="3.30.1330.10">
    <property type="entry name" value="PurM-like, N-terminal domain"/>
    <property type="match status" value="1"/>
</dbReference>
<organism evidence="3 4">
    <name type="scientific">Elizabethkingia anophelis</name>
    <dbReference type="NCBI Taxonomy" id="1117645"/>
    <lineage>
        <taxon>Bacteria</taxon>
        <taxon>Pseudomonadati</taxon>
        <taxon>Bacteroidota</taxon>
        <taxon>Flavobacteriia</taxon>
        <taxon>Flavobacteriales</taxon>
        <taxon>Weeksellaceae</taxon>
        <taxon>Elizabethkingia</taxon>
    </lineage>
</organism>
<sequence>MLEDKKPQLTPVSQLGEFGLIKHLTENFPLENSSSELGIGDDAAVVNPEGKKVVVTTDILAEGVHFNLGYAPLKHLGYKAVVVNLSDLAAMNAVPSQILVSLAASNRFPVEAFEELYAGIGIGMSALPCRSYRRRYHKFQCRTCNEYYCNRPTGRTENC</sequence>
<evidence type="ECO:0000313" key="3">
    <source>
        <dbReference type="EMBL" id="STD05219.1"/>
    </source>
</evidence>
<keyword evidence="3" id="KW-0418">Kinase</keyword>
<proteinExistence type="predicted"/>
<gene>
    <name evidence="3" type="primary">thiL_2</name>
    <name evidence="3" type="ORF">NCTC10588_02233</name>
</gene>
<dbReference type="InterPro" id="IPR016188">
    <property type="entry name" value="PurM-like_N"/>
</dbReference>
<dbReference type="GO" id="GO:0009228">
    <property type="term" value="P:thiamine biosynthetic process"/>
    <property type="evidence" value="ECO:0007669"/>
    <property type="project" value="UniProtKB-KW"/>
</dbReference>
<dbReference type="AlphaFoldDB" id="A0A7Z7Q048"/>
<dbReference type="GO" id="GO:0009030">
    <property type="term" value="F:thiamine-phosphate kinase activity"/>
    <property type="evidence" value="ECO:0007669"/>
    <property type="project" value="UniProtKB-EC"/>
</dbReference>
<keyword evidence="1" id="KW-0784">Thiamine biosynthesis</keyword>
<evidence type="ECO:0000256" key="1">
    <source>
        <dbReference type="ARBA" id="ARBA00022977"/>
    </source>
</evidence>
<dbReference type="PANTHER" id="PTHR30270:SF0">
    <property type="entry name" value="THIAMINE-MONOPHOSPHATE KINASE"/>
    <property type="match status" value="1"/>
</dbReference>
<reference evidence="3 4" key="1">
    <citation type="submission" date="2018-06" db="EMBL/GenBank/DDBJ databases">
        <authorList>
            <consortium name="Pathogen Informatics"/>
            <person name="Doyle S."/>
        </authorList>
    </citation>
    <scope>NUCLEOTIDE SEQUENCE [LARGE SCALE GENOMIC DNA]</scope>
    <source>
        <strain evidence="3 4">NCTC10588</strain>
    </source>
</reference>
<accession>A0A7Z7Q048</accession>
<dbReference type="Pfam" id="PF00586">
    <property type="entry name" value="AIRS"/>
    <property type="match status" value="1"/>
</dbReference>
<comment type="caution">
    <text evidence="3">The sequence shown here is derived from an EMBL/GenBank/DDBJ whole genome shotgun (WGS) entry which is preliminary data.</text>
</comment>
<evidence type="ECO:0000313" key="4">
    <source>
        <dbReference type="Proteomes" id="UP000254876"/>
    </source>
</evidence>
<feature type="domain" description="PurM-like N-terminal" evidence="2">
    <location>
        <begin position="40"/>
        <end position="125"/>
    </location>
</feature>
<protein>
    <submittedName>
        <fullName evidence="3">Thiamine-monophosphate kinase</fullName>
        <ecNumber evidence="3">2.7.4.16</ecNumber>
    </submittedName>
</protein>
<dbReference type="PANTHER" id="PTHR30270">
    <property type="entry name" value="THIAMINE-MONOPHOSPHATE KINASE"/>
    <property type="match status" value="1"/>
</dbReference>
<dbReference type="InterPro" id="IPR006283">
    <property type="entry name" value="ThiL-like"/>
</dbReference>
<dbReference type="EMBL" id="UFYD01000001">
    <property type="protein sequence ID" value="STD05219.1"/>
    <property type="molecule type" value="Genomic_DNA"/>
</dbReference>